<evidence type="ECO:0008006" key="4">
    <source>
        <dbReference type="Google" id="ProtNLM"/>
    </source>
</evidence>
<evidence type="ECO:0000313" key="2">
    <source>
        <dbReference type="EMBL" id="GBM04584.1"/>
    </source>
</evidence>
<protein>
    <recommendedName>
        <fullName evidence="4">Tc1-like transposase DDE domain-containing protein</fullName>
    </recommendedName>
</protein>
<accession>A0A4Y2CKX3</accession>
<dbReference type="EMBL" id="BGPR01239475">
    <property type="protein sequence ID" value="GBM04584.1"/>
    <property type="molecule type" value="Genomic_DNA"/>
</dbReference>
<dbReference type="AlphaFoldDB" id="A0A4Y2CKX3"/>
<evidence type="ECO:0000313" key="3">
    <source>
        <dbReference type="Proteomes" id="UP000499080"/>
    </source>
</evidence>
<name>A0A4Y2CKX3_ARAVE</name>
<proteinExistence type="predicted"/>
<organism evidence="2 3">
    <name type="scientific">Araneus ventricosus</name>
    <name type="common">Orbweaver spider</name>
    <name type="synonym">Epeira ventricosa</name>
    <dbReference type="NCBI Taxonomy" id="182803"/>
    <lineage>
        <taxon>Eukaryota</taxon>
        <taxon>Metazoa</taxon>
        <taxon>Ecdysozoa</taxon>
        <taxon>Arthropoda</taxon>
        <taxon>Chelicerata</taxon>
        <taxon>Arachnida</taxon>
        <taxon>Araneae</taxon>
        <taxon>Araneomorphae</taxon>
        <taxon>Entelegynae</taxon>
        <taxon>Araneoidea</taxon>
        <taxon>Araneidae</taxon>
        <taxon>Araneus</taxon>
    </lineage>
</organism>
<dbReference type="Proteomes" id="UP000499080">
    <property type="component" value="Unassembled WGS sequence"/>
</dbReference>
<sequence length="107" mass="12640">MPDLPIKALFRPRNLYSNPKVQFTITRRWNSEAFKKWYLDLLRGLDEPCVIVMDNASYHSACAEKIPSTKKKNWHYGTDSEQKYSSQRHQSQTRTIEHCKGTQRKLP</sequence>
<evidence type="ECO:0000256" key="1">
    <source>
        <dbReference type="SAM" id="MobiDB-lite"/>
    </source>
</evidence>
<feature type="region of interest" description="Disordered" evidence="1">
    <location>
        <begin position="78"/>
        <end position="107"/>
    </location>
</feature>
<gene>
    <name evidence="2" type="ORF">AVEN_10605_1</name>
</gene>
<keyword evidence="3" id="KW-1185">Reference proteome</keyword>
<feature type="compositionally biased region" description="Polar residues" evidence="1">
    <location>
        <begin position="83"/>
        <end position="94"/>
    </location>
</feature>
<comment type="caution">
    <text evidence="2">The sequence shown here is derived from an EMBL/GenBank/DDBJ whole genome shotgun (WGS) entry which is preliminary data.</text>
</comment>
<reference evidence="2 3" key="1">
    <citation type="journal article" date="2019" name="Sci. Rep.">
        <title>Orb-weaving spider Araneus ventricosus genome elucidates the spidroin gene catalogue.</title>
        <authorList>
            <person name="Kono N."/>
            <person name="Nakamura H."/>
            <person name="Ohtoshi R."/>
            <person name="Moran D.A.P."/>
            <person name="Shinohara A."/>
            <person name="Yoshida Y."/>
            <person name="Fujiwara M."/>
            <person name="Mori M."/>
            <person name="Tomita M."/>
            <person name="Arakawa K."/>
        </authorList>
    </citation>
    <scope>NUCLEOTIDE SEQUENCE [LARGE SCALE GENOMIC DNA]</scope>
</reference>